<dbReference type="InterPro" id="IPR017871">
    <property type="entry name" value="ABC_transporter-like_CS"/>
</dbReference>
<evidence type="ECO:0000259" key="5">
    <source>
        <dbReference type="PROSITE" id="PS50893"/>
    </source>
</evidence>
<evidence type="ECO:0000256" key="4">
    <source>
        <dbReference type="ARBA" id="ARBA00022840"/>
    </source>
</evidence>
<keyword evidence="4 7" id="KW-0067">ATP-binding</keyword>
<dbReference type="InterPro" id="IPR003439">
    <property type="entry name" value="ABC_transporter-like_ATP-bd"/>
</dbReference>
<evidence type="ECO:0000256" key="2">
    <source>
        <dbReference type="ARBA" id="ARBA00022448"/>
    </source>
</evidence>
<keyword evidence="2" id="KW-0813">Transport</keyword>
<reference evidence="7" key="1">
    <citation type="journal article" date="2020" name="mSystems">
        <title>Genome- and Community-Level Interaction Insights into Carbon Utilization and Element Cycling Functions of Hydrothermarchaeota in Hydrothermal Sediment.</title>
        <authorList>
            <person name="Zhou Z."/>
            <person name="Liu Y."/>
            <person name="Xu W."/>
            <person name="Pan J."/>
            <person name="Luo Z.H."/>
            <person name="Li M."/>
        </authorList>
    </citation>
    <scope>NUCLEOTIDE SEQUENCE [LARGE SCALE GENOMIC DNA]</scope>
    <source>
        <strain evidence="6">SpSt-629</strain>
        <strain evidence="7">SpSt-688</strain>
    </source>
</reference>
<keyword evidence="3" id="KW-0547">Nucleotide-binding</keyword>
<evidence type="ECO:0000256" key="3">
    <source>
        <dbReference type="ARBA" id="ARBA00022741"/>
    </source>
</evidence>
<dbReference type="PANTHER" id="PTHR42734:SF5">
    <property type="entry name" value="IRON TRANSPORT SYSTEM ATP-BINDING PROTEIN HI_0361-RELATED"/>
    <property type="match status" value="1"/>
</dbReference>
<dbReference type="Gene3D" id="3.40.50.300">
    <property type="entry name" value="P-loop containing nucleotide triphosphate hydrolases"/>
    <property type="match status" value="1"/>
</dbReference>
<name>A0A7J3MXS4_9CREN</name>
<accession>A0A7J3MXS4</accession>
<evidence type="ECO:0000256" key="1">
    <source>
        <dbReference type="ARBA" id="ARBA00005417"/>
    </source>
</evidence>
<evidence type="ECO:0000313" key="7">
    <source>
        <dbReference type="EMBL" id="HGT98344.1"/>
    </source>
</evidence>
<dbReference type="EMBL" id="DTAU01000150">
    <property type="protein sequence ID" value="HFQ79638.1"/>
    <property type="molecule type" value="Genomic_DNA"/>
</dbReference>
<dbReference type="EMBL" id="DTDH01000079">
    <property type="protein sequence ID" value="HGT98344.1"/>
    <property type="molecule type" value="Genomic_DNA"/>
</dbReference>
<dbReference type="PROSITE" id="PS50893">
    <property type="entry name" value="ABC_TRANSPORTER_2"/>
    <property type="match status" value="1"/>
</dbReference>
<dbReference type="InterPro" id="IPR003593">
    <property type="entry name" value="AAA+_ATPase"/>
</dbReference>
<dbReference type="Pfam" id="PF00005">
    <property type="entry name" value="ABC_tran"/>
    <property type="match status" value="1"/>
</dbReference>
<proteinExistence type="inferred from homology"/>
<dbReference type="GO" id="GO:0016887">
    <property type="term" value="F:ATP hydrolysis activity"/>
    <property type="evidence" value="ECO:0007669"/>
    <property type="project" value="InterPro"/>
</dbReference>
<gene>
    <name evidence="6" type="ORF">ENT99_08105</name>
    <name evidence="7" type="ORF">ENU64_02805</name>
</gene>
<sequence>MVVSMVLLRTEGLAIGYEGPLVENIDLEIVSPSFIQIMGPNGSGKTTFLRTLIGVLKPIKGRIYIDGEDVTGNTAKTGRYISYVPQIATYVLGEVFPITVWEFIEFEATAYAKTLNIARDSIRKRVKEILELIGIPRELWYKGVHRLSGGQRQRLLIARALVKDVPIVVMDEPLSAIDVEGKTVVADLIRVLRDREKIVITTCHDPSMLIEYTDYVMILSKGSYIYGKPEEVLKPSVLEKVYRECFTEYEKHIHLYDYHL</sequence>
<comment type="caution">
    <text evidence="7">The sequence shown here is derived from an EMBL/GenBank/DDBJ whole genome shotgun (WGS) entry which is preliminary data.</text>
</comment>
<feature type="domain" description="ABC transporter" evidence="5">
    <location>
        <begin position="2"/>
        <end position="245"/>
    </location>
</feature>
<dbReference type="AlphaFoldDB" id="A0A7J3MXS4"/>
<protein>
    <submittedName>
        <fullName evidence="7">Metal ABC transporter ATP-binding protein</fullName>
    </submittedName>
</protein>
<dbReference type="InterPro" id="IPR050153">
    <property type="entry name" value="Metal_Ion_Import_ABC"/>
</dbReference>
<comment type="similarity">
    <text evidence="1">Belongs to the ABC transporter superfamily.</text>
</comment>
<dbReference type="SMART" id="SM00382">
    <property type="entry name" value="AAA"/>
    <property type="match status" value="1"/>
</dbReference>
<dbReference type="GO" id="GO:0005524">
    <property type="term" value="F:ATP binding"/>
    <property type="evidence" value="ECO:0007669"/>
    <property type="project" value="UniProtKB-KW"/>
</dbReference>
<dbReference type="SUPFAM" id="SSF52540">
    <property type="entry name" value="P-loop containing nucleoside triphosphate hydrolases"/>
    <property type="match status" value="1"/>
</dbReference>
<dbReference type="PANTHER" id="PTHR42734">
    <property type="entry name" value="METAL TRANSPORT SYSTEM ATP-BINDING PROTEIN TM_0124-RELATED"/>
    <property type="match status" value="1"/>
</dbReference>
<evidence type="ECO:0000313" key="6">
    <source>
        <dbReference type="EMBL" id="HFQ79638.1"/>
    </source>
</evidence>
<dbReference type="PROSITE" id="PS00211">
    <property type="entry name" value="ABC_TRANSPORTER_1"/>
    <property type="match status" value="1"/>
</dbReference>
<dbReference type="InterPro" id="IPR027417">
    <property type="entry name" value="P-loop_NTPase"/>
</dbReference>
<organism evidence="7">
    <name type="scientific">Ignisphaera aggregans</name>
    <dbReference type="NCBI Taxonomy" id="334771"/>
    <lineage>
        <taxon>Archaea</taxon>
        <taxon>Thermoproteota</taxon>
        <taxon>Thermoprotei</taxon>
        <taxon>Desulfurococcales</taxon>
        <taxon>Desulfurococcaceae</taxon>
        <taxon>Ignisphaera</taxon>
    </lineage>
</organism>